<dbReference type="SUPFAM" id="SSF53649">
    <property type="entry name" value="Alkaline phosphatase-like"/>
    <property type="match status" value="1"/>
</dbReference>
<dbReference type="InterPro" id="IPR000917">
    <property type="entry name" value="Sulfatase_N"/>
</dbReference>
<keyword evidence="2" id="KW-0472">Membrane</keyword>
<comment type="caution">
    <text evidence="4">The sequence shown here is derived from an EMBL/GenBank/DDBJ whole genome shotgun (WGS) entry which is preliminary data.</text>
</comment>
<feature type="region of interest" description="Disordered" evidence="1">
    <location>
        <begin position="908"/>
        <end position="933"/>
    </location>
</feature>
<dbReference type="Proteomes" id="UP001629113">
    <property type="component" value="Unassembled WGS sequence"/>
</dbReference>
<evidence type="ECO:0000259" key="3">
    <source>
        <dbReference type="Pfam" id="PF00884"/>
    </source>
</evidence>
<feature type="compositionally biased region" description="Basic and acidic residues" evidence="1">
    <location>
        <begin position="914"/>
        <end position="933"/>
    </location>
</feature>
<evidence type="ECO:0000313" key="5">
    <source>
        <dbReference type="Proteomes" id="UP001629113"/>
    </source>
</evidence>
<feature type="transmembrane region" description="Helical" evidence="2">
    <location>
        <begin position="77"/>
        <end position="101"/>
    </location>
</feature>
<dbReference type="InterPro" id="IPR017850">
    <property type="entry name" value="Alkaline_phosphatase_core_sf"/>
</dbReference>
<feature type="transmembrane region" description="Helical" evidence="2">
    <location>
        <begin position="121"/>
        <end position="147"/>
    </location>
</feature>
<dbReference type="Pfam" id="PF00884">
    <property type="entry name" value="Sulfatase"/>
    <property type="match status" value="1"/>
</dbReference>
<organism evidence="4 5">
    <name type="scientific">Phlyctema vagabunda</name>
    <dbReference type="NCBI Taxonomy" id="108571"/>
    <lineage>
        <taxon>Eukaryota</taxon>
        <taxon>Fungi</taxon>
        <taxon>Dikarya</taxon>
        <taxon>Ascomycota</taxon>
        <taxon>Pezizomycotina</taxon>
        <taxon>Leotiomycetes</taxon>
        <taxon>Helotiales</taxon>
        <taxon>Dermateaceae</taxon>
        <taxon>Phlyctema</taxon>
    </lineage>
</organism>
<keyword evidence="2" id="KW-0812">Transmembrane</keyword>
<feature type="domain" description="Sulfatase N-terminal" evidence="3">
    <location>
        <begin position="605"/>
        <end position="766"/>
    </location>
</feature>
<dbReference type="Gene3D" id="3.40.720.10">
    <property type="entry name" value="Alkaline Phosphatase, subunit A"/>
    <property type="match status" value="1"/>
</dbReference>
<dbReference type="PANTHER" id="PTHR43751">
    <property type="entry name" value="SULFATASE"/>
    <property type="match status" value="1"/>
</dbReference>
<dbReference type="EMBL" id="JBFCZG010000006">
    <property type="protein sequence ID" value="KAL3420939.1"/>
    <property type="molecule type" value="Genomic_DNA"/>
</dbReference>
<name>A0ABR4PCA4_9HELO</name>
<dbReference type="InterPro" id="IPR052701">
    <property type="entry name" value="GAG_Ulvan_Degrading_Sulfatases"/>
</dbReference>
<evidence type="ECO:0000256" key="2">
    <source>
        <dbReference type="SAM" id="Phobius"/>
    </source>
</evidence>
<accession>A0ABR4PCA4</accession>
<gene>
    <name evidence="4" type="ORF">PVAG01_07384</name>
</gene>
<dbReference type="PANTHER" id="PTHR43751:SF3">
    <property type="entry name" value="SULFATASE N-TERMINAL DOMAIN-CONTAINING PROTEIN"/>
    <property type="match status" value="1"/>
</dbReference>
<protein>
    <submittedName>
        <fullName evidence="4">Sulfatase domain protein</fullName>
    </submittedName>
</protein>
<feature type="transmembrane region" description="Helical" evidence="2">
    <location>
        <begin position="44"/>
        <end position="65"/>
    </location>
</feature>
<keyword evidence="2" id="KW-1133">Transmembrane helix</keyword>
<proteinExistence type="predicted"/>
<evidence type="ECO:0000256" key="1">
    <source>
        <dbReference type="SAM" id="MobiDB-lite"/>
    </source>
</evidence>
<evidence type="ECO:0000313" key="4">
    <source>
        <dbReference type="EMBL" id="KAL3420939.1"/>
    </source>
</evidence>
<feature type="transmembrane region" description="Helical" evidence="2">
    <location>
        <begin position="228"/>
        <end position="247"/>
    </location>
</feature>
<reference evidence="4 5" key="1">
    <citation type="submission" date="2024-06" db="EMBL/GenBank/DDBJ databases">
        <title>Complete genome of Phlyctema vagabunda strain 19-DSS-EL-015.</title>
        <authorList>
            <person name="Fiorenzani C."/>
        </authorList>
    </citation>
    <scope>NUCLEOTIDE SEQUENCE [LARGE SCALE GENOMIC DNA]</scope>
    <source>
        <strain evidence="4 5">19-DSS-EL-015</strain>
    </source>
</reference>
<sequence>MSVFCHSLSRLWRSPFQYSILCTALISSKTVHLYNHLTSLPPLFVLYLPTFFAIDIVLAGFFWVLVHLRPHGRKSLIVAFVVNILCLVMLASASLQIAFYLETGGEIKWGTGKALVSDPAALKLLASGSLPSLMVCTAILTTARIFCRPLYGISRVIASYTSYAITGRHLTRRTELCSLEEALGAEISLLERNPYSEIQRRSVDSLETDFETLSIPQKGSVGSRYPSYVARMLVLAPLAVVIVLLFVRPTTTPFAHMSGSLPFTLSDAWRHSTQPTCQAEYSPSFVPFPMADLIASEAWQPARGFFPGWMPSLNMSSSKVRSLPSWLPKEAIPGFDRWYDGKDSIENSESQLGYDPVVDPLRITNLDEGVFESIVDTVREQKPSIEHVIILNLESTRKDVFPVQKASHLHKMIEKTYHATESSTKELNRALARISTTAELLTGEASGFREEGVDDLEEASRSSAWRNLSKKLGGLNVVGALTGSTSTFKSMLGSHCGVQPLAVDFTVEAGEKIYQPCIPHILNLFNGNKNLAEDGEKKSQKKAGKSTGRIDDMRSRPWRSVFMQSITDKFDHQDELNQNMGFQSAVVKSTLLDPASPRFPPTEEESNYFGFPERQLRPYLRDVLRDAKKKQERLFLSHFTSSTHHPWSLPASEQGKKVDYLKRSGVFQREHELNRYLNTVRYVDDWIGEMMDILEEEKMLEKSLVVVVGDHGMAFEEDAYKHSTFENGHVSNLRVPLVFYHPLLPRIQLQINATSLSILPTILDLLVTTSSLNEQDSEAASHLMHQYEGQSLIRPYRTTSRAARPEHQRQSWNIGVLNAGGGFLSVSSASLPYRLILPVCRSGGAYRFTATDTDPNELYPLEQYSMPELGARVRAVHGGDAVKWLFEAEKVGMWWVLEQRRRWGYTGASLGEDQDTKGERGRGSIRKEHWWNT</sequence>
<keyword evidence="5" id="KW-1185">Reference proteome</keyword>